<dbReference type="EMBL" id="BQNB010018085">
    <property type="protein sequence ID" value="GJT70527.1"/>
    <property type="molecule type" value="Genomic_DNA"/>
</dbReference>
<evidence type="ECO:0000313" key="2">
    <source>
        <dbReference type="Proteomes" id="UP001151760"/>
    </source>
</evidence>
<proteinExistence type="predicted"/>
<dbReference type="PANTHER" id="PTHR45835">
    <property type="entry name" value="YALI0A06105P"/>
    <property type="match status" value="1"/>
</dbReference>
<keyword evidence="2" id="KW-1185">Reference proteome</keyword>
<evidence type="ECO:0000313" key="1">
    <source>
        <dbReference type="EMBL" id="GJT70527.1"/>
    </source>
</evidence>
<organism evidence="1 2">
    <name type="scientific">Tanacetum coccineum</name>
    <dbReference type="NCBI Taxonomy" id="301880"/>
    <lineage>
        <taxon>Eukaryota</taxon>
        <taxon>Viridiplantae</taxon>
        <taxon>Streptophyta</taxon>
        <taxon>Embryophyta</taxon>
        <taxon>Tracheophyta</taxon>
        <taxon>Spermatophyta</taxon>
        <taxon>Magnoliopsida</taxon>
        <taxon>eudicotyledons</taxon>
        <taxon>Gunneridae</taxon>
        <taxon>Pentapetalae</taxon>
        <taxon>asterids</taxon>
        <taxon>campanulids</taxon>
        <taxon>Asterales</taxon>
        <taxon>Asteraceae</taxon>
        <taxon>Asteroideae</taxon>
        <taxon>Anthemideae</taxon>
        <taxon>Anthemidinae</taxon>
        <taxon>Tanacetum</taxon>
    </lineage>
</organism>
<name>A0ABQ5G6B0_9ASTR</name>
<accession>A0ABQ5G6B0</accession>
<reference evidence="1" key="2">
    <citation type="submission" date="2022-01" db="EMBL/GenBank/DDBJ databases">
        <authorList>
            <person name="Yamashiro T."/>
            <person name="Shiraishi A."/>
            <person name="Satake H."/>
            <person name="Nakayama K."/>
        </authorList>
    </citation>
    <scope>NUCLEOTIDE SEQUENCE</scope>
</reference>
<sequence>MDIIDPVMQCKPFPSTFGVSLNRQLVSFVMECPTQFIVIFAKHTRVNTYVVSQLKMVILLGVSIKLALGRDPTERIRPLRVRALVMTVRNDLPKQILDAQKEAMKRKNQSGLTCAKDKAKHQRPSGLLQQPEIPVWKWERITMDFVSGLPRMPNRYRLKGGYSNLENRRKKKRAEEKAESSYIGTILDL</sequence>
<dbReference type="Proteomes" id="UP001151760">
    <property type="component" value="Unassembled WGS sequence"/>
</dbReference>
<comment type="caution">
    <text evidence="1">The sequence shown here is derived from an EMBL/GenBank/DDBJ whole genome shotgun (WGS) entry which is preliminary data.</text>
</comment>
<reference evidence="1" key="1">
    <citation type="journal article" date="2022" name="Int. J. Mol. Sci.">
        <title>Draft Genome of Tanacetum Coccineum: Genomic Comparison of Closely Related Tanacetum-Family Plants.</title>
        <authorList>
            <person name="Yamashiro T."/>
            <person name="Shiraishi A."/>
            <person name="Nakayama K."/>
            <person name="Satake H."/>
        </authorList>
    </citation>
    <scope>NUCLEOTIDE SEQUENCE</scope>
</reference>
<gene>
    <name evidence="1" type="ORF">Tco_1029813</name>
</gene>
<dbReference type="PANTHER" id="PTHR45835:SF99">
    <property type="entry name" value="CHROMO DOMAIN-CONTAINING PROTEIN-RELATED"/>
    <property type="match status" value="1"/>
</dbReference>
<protein>
    <submittedName>
        <fullName evidence="1">Uncharacterized protein</fullName>
    </submittedName>
</protein>